<gene>
    <name evidence="1" type="ORF">E3T51_12375</name>
</gene>
<dbReference type="Proteomes" id="UP000297626">
    <property type="component" value="Unassembled WGS sequence"/>
</dbReference>
<protein>
    <submittedName>
        <fullName evidence="1">Uncharacterized protein</fullName>
    </submittedName>
</protein>
<sequence length="142" mass="15718">MTDFRSQRMPSPDGLGIAKGRLEKAWDSYVKAVRPVTDPIVKHLAPVLMPLARGATFDLLGFWISWHLLGGFEGLQSQLGMSRSAIYRRVALFRKVFGEHPDVYRFPGIDLNVEGFIRGGFAPDTTAETTAETAAAKVEHSE</sequence>
<evidence type="ECO:0000313" key="1">
    <source>
        <dbReference type="EMBL" id="TFD85950.1"/>
    </source>
</evidence>
<organism evidence="1 2">
    <name type="scientific">Cryobacterium serini</name>
    <dbReference type="NCBI Taxonomy" id="1259201"/>
    <lineage>
        <taxon>Bacteria</taxon>
        <taxon>Bacillati</taxon>
        <taxon>Actinomycetota</taxon>
        <taxon>Actinomycetes</taxon>
        <taxon>Micrococcales</taxon>
        <taxon>Microbacteriaceae</taxon>
        <taxon>Cryobacterium</taxon>
    </lineage>
</organism>
<comment type="caution">
    <text evidence="1">The sequence shown here is derived from an EMBL/GenBank/DDBJ whole genome shotgun (WGS) entry which is preliminary data.</text>
</comment>
<proteinExistence type="predicted"/>
<reference evidence="1 2" key="1">
    <citation type="submission" date="2019-03" db="EMBL/GenBank/DDBJ databases">
        <title>Genomics of glacier-inhabiting Cryobacterium strains.</title>
        <authorList>
            <person name="Liu Q."/>
            <person name="Xin Y.-H."/>
        </authorList>
    </citation>
    <scope>NUCLEOTIDE SEQUENCE [LARGE SCALE GENOMIC DNA]</scope>
    <source>
        <strain evidence="1 2">Sr54</strain>
    </source>
</reference>
<keyword evidence="2" id="KW-1185">Reference proteome</keyword>
<dbReference type="RefSeq" id="WP_134530098.1">
    <property type="nucleotide sequence ID" value="NZ_SOHN01000016.1"/>
</dbReference>
<dbReference type="AlphaFoldDB" id="A0A4R9BK23"/>
<dbReference type="EMBL" id="SOHN01000016">
    <property type="protein sequence ID" value="TFD85950.1"/>
    <property type="molecule type" value="Genomic_DNA"/>
</dbReference>
<evidence type="ECO:0000313" key="2">
    <source>
        <dbReference type="Proteomes" id="UP000297626"/>
    </source>
</evidence>
<name>A0A4R9BK23_9MICO</name>
<accession>A0A4R9BK23</accession>